<evidence type="ECO:0000256" key="1">
    <source>
        <dbReference type="SAM" id="MobiDB-lite"/>
    </source>
</evidence>
<comment type="caution">
    <text evidence="3">The sequence shown here is derived from an EMBL/GenBank/DDBJ whole genome shotgun (WGS) entry which is preliminary data.</text>
</comment>
<proteinExistence type="predicted"/>
<protein>
    <submittedName>
        <fullName evidence="3">Uncharacterized protein</fullName>
    </submittedName>
</protein>
<keyword evidence="4" id="KW-1185">Reference proteome</keyword>
<sequence length="235" mass="26004">MTQAEGKGKGKGEPDRGAQETASDSDNEPRPNTRTLKSTARTPMPILTIVTVGTFEEEKERNVYGDAETPHGRPAPPEAFVSAGEAKLLQHCSPDEGQFLRATFYPPYIFQGVTEERVSMYCAVNSGFLALTFFNGGNALHTKYTKMVLELMDFLEKIGCKEDQVQVNAPFYQRTAIEPPSDQTKRGGRSRSRRETKPTRKTDRGGLSPMGHGSDDDRYKGPNTAFVFIQSSSTR</sequence>
<dbReference type="AlphaFoldDB" id="A0A9W9A0N8"/>
<name>A0A9W9A0N8_9AGAR</name>
<reference evidence="3" key="1">
    <citation type="submission" date="2022-08" db="EMBL/GenBank/DDBJ databases">
        <title>A Global Phylogenomic Analysis of the Shiitake Genus Lentinula.</title>
        <authorList>
            <consortium name="DOE Joint Genome Institute"/>
            <person name="Sierra-Patev S."/>
            <person name="Min B."/>
            <person name="Naranjo-Ortiz M."/>
            <person name="Looney B."/>
            <person name="Konkel Z."/>
            <person name="Slot J.C."/>
            <person name="Sakamoto Y."/>
            <person name="Steenwyk J.L."/>
            <person name="Rokas A."/>
            <person name="Carro J."/>
            <person name="Camarero S."/>
            <person name="Ferreira P."/>
            <person name="Molpeceres G."/>
            <person name="Ruiz-Duenas F.J."/>
            <person name="Serrano A."/>
            <person name="Henrissat B."/>
            <person name="Drula E."/>
            <person name="Hughes K.W."/>
            <person name="Mata J.L."/>
            <person name="Ishikawa N.K."/>
            <person name="Vargas-Isla R."/>
            <person name="Ushijima S."/>
            <person name="Smith C.A."/>
            <person name="Ahrendt S."/>
            <person name="Andreopoulos W."/>
            <person name="He G."/>
            <person name="Labutti K."/>
            <person name="Lipzen A."/>
            <person name="Ng V."/>
            <person name="Riley R."/>
            <person name="Sandor L."/>
            <person name="Barry K."/>
            <person name="Martinez A.T."/>
            <person name="Xiao Y."/>
            <person name="Gibbons J.G."/>
            <person name="Terashima K."/>
            <person name="Grigoriev I.V."/>
            <person name="Hibbett D.S."/>
        </authorList>
    </citation>
    <scope>NUCLEOTIDE SEQUENCE</scope>
    <source>
        <strain evidence="3">JLM2183</strain>
    </source>
</reference>
<accession>A0A9W9A0N8</accession>
<evidence type="ECO:0000313" key="4">
    <source>
        <dbReference type="Proteomes" id="UP001150266"/>
    </source>
</evidence>
<dbReference type="EMBL" id="JAOTPV010000024">
    <property type="protein sequence ID" value="KAJ4470961.1"/>
    <property type="molecule type" value="Genomic_DNA"/>
</dbReference>
<feature type="compositionally biased region" description="Polar residues" evidence="1">
    <location>
        <begin position="20"/>
        <end position="41"/>
    </location>
</feature>
<feature type="region of interest" description="Disordered" evidence="1">
    <location>
        <begin position="1"/>
        <end position="42"/>
    </location>
</feature>
<evidence type="ECO:0000313" key="2">
    <source>
        <dbReference type="EMBL" id="KAJ4470961.1"/>
    </source>
</evidence>
<feature type="compositionally biased region" description="Basic and acidic residues" evidence="1">
    <location>
        <begin position="1"/>
        <end position="18"/>
    </location>
</feature>
<dbReference type="OrthoDB" id="2956845at2759"/>
<evidence type="ECO:0000313" key="3">
    <source>
        <dbReference type="EMBL" id="KAJ4470964.1"/>
    </source>
</evidence>
<feature type="compositionally biased region" description="Basic and acidic residues" evidence="1">
    <location>
        <begin position="193"/>
        <end position="204"/>
    </location>
</feature>
<gene>
    <name evidence="2" type="ORF">J3R30DRAFT_1143199</name>
    <name evidence="3" type="ORF">J3R30DRAFT_1143787</name>
</gene>
<dbReference type="Proteomes" id="UP001150266">
    <property type="component" value="Unassembled WGS sequence"/>
</dbReference>
<organism evidence="3 4">
    <name type="scientific">Lentinula aciculospora</name>
    <dbReference type="NCBI Taxonomy" id="153920"/>
    <lineage>
        <taxon>Eukaryota</taxon>
        <taxon>Fungi</taxon>
        <taxon>Dikarya</taxon>
        <taxon>Basidiomycota</taxon>
        <taxon>Agaricomycotina</taxon>
        <taxon>Agaricomycetes</taxon>
        <taxon>Agaricomycetidae</taxon>
        <taxon>Agaricales</taxon>
        <taxon>Marasmiineae</taxon>
        <taxon>Omphalotaceae</taxon>
        <taxon>Lentinula</taxon>
    </lineage>
</organism>
<dbReference type="EMBL" id="JAOTPV010000024">
    <property type="protein sequence ID" value="KAJ4470964.1"/>
    <property type="molecule type" value="Genomic_DNA"/>
</dbReference>
<feature type="region of interest" description="Disordered" evidence="1">
    <location>
        <begin position="171"/>
        <end position="235"/>
    </location>
</feature>